<evidence type="ECO:0000259" key="4">
    <source>
        <dbReference type="PROSITE" id="PS50186"/>
    </source>
</evidence>
<proteinExistence type="predicted"/>
<dbReference type="Gene3D" id="3.10.20.90">
    <property type="entry name" value="Phosphatidylinositol 3-kinase Catalytic Subunit, Chain A, domain 1"/>
    <property type="match status" value="1"/>
</dbReference>
<dbReference type="InterPro" id="IPR008937">
    <property type="entry name" value="Ras-like_GEF"/>
</dbReference>
<dbReference type="CDD" id="cd06224">
    <property type="entry name" value="REM"/>
    <property type="match status" value="1"/>
</dbReference>
<dbReference type="InterPro" id="IPR023578">
    <property type="entry name" value="Ras_GEF_dom_sf"/>
</dbReference>
<dbReference type="InterPro" id="IPR000591">
    <property type="entry name" value="DEP_dom"/>
</dbReference>
<dbReference type="Pfam" id="PF00618">
    <property type="entry name" value="RasGEF_N"/>
    <property type="match status" value="1"/>
</dbReference>
<dbReference type="PROSITE" id="PS50009">
    <property type="entry name" value="RASGEF_CAT"/>
    <property type="match status" value="1"/>
</dbReference>
<dbReference type="InterPro" id="IPR000651">
    <property type="entry name" value="Ras-like_Gua-exchang_fac_N"/>
</dbReference>
<dbReference type="InterPro" id="IPR036390">
    <property type="entry name" value="WH_DNA-bd_sf"/>
</dbReference>
<dbReference type="InterPro" id="IPR036388">
    <property type="entry name" value="WH-like_DNA-bd_sf"/>
</dbReference>
<dbReference type="PROSITE" id="PS00720">
    <property type="entry name" value="RASGEF"/>
    <property type="match status" value="1"/>
</dbReference>
<dbReference type="PROSITE" id="PS50200">
    <property type="entry name" value="RA"/>
    <property type="match status" value="1"/>
</dbReference>
<reference evidence="7" key="2">
    <citation type="submission" date="2025-09" db="UniProtKB">
        <authorList>
            <consortium name="Ensembl"/>
        </authorList>
    </citation>
    <scope>IDENTIFICATION</scope>
</reference>
<evidence type="ECO:0000313" key="8">
    <source>
        <dbReference type="Proteomes" id="UP000694409"/>
    </source>
</evidence>
<dbReference type="GO" id="GO:0007265">
    <property type="term" value="P:Ras protein signal transduction"/>
    <property type="evidence" value="ECO:0007669"/>
    <property type="project" value="TreeGrafter"/>
</dbReference>
<dbReference type="GO" id="GO:0005886">
    <property type="term" value="C:plasma membrane"/>
    <property type="evidence" value="ECO:0007669"/>
    <property type="project" value="TreeGrafter"/>
</dbReference>
<dbReference type="SMART" id="SM00049">
    <property type="entry name" value="DEP"/>
    <property type="match status" value="1"/>
</dbReference>
<dbReference type="AlphaFoldDB" id="A0A8C9NNI9"/>
<feature type="domain" description="DEP" evidence="4">
    <location>
        <begin position="49"/>
        <end position="118"/>
    </location>
</feature>
<protein>
    <submittedName>
        <fullName evidence="7">Rap guanine nucleotide exchange factor 5</fullName>
    </submittedName>
</protein>
<keyword evidence="1 2" id="KW-0344">Guanine-nucleotide releasing factor</keyword>
<feature type="domain" description="N-terminal Ras-GEF" evidence="6">
    <location>
        <begin position="238"/>
        <end position="366"/>
    </location>
</feature>
<dbReference type="Pfam" id="PF00610">
    <property type="entry name" value="DEP"/>
    <property type="match status" value="1"/>
</dbReference>
<dbReference type="PANTHER" id="PTHR23113:SF26">
    <property type="entry name" value="RAP GUANINE NUCLEOTIDE EXCHANGE FACTOR 5"/>
    <property type="match status" value="1"/>
</dbReference>
<organism evidence="7 8">
    <name type="scientific">Serinus canaria</name>
    <name type="common">Island canary</name>
    <name type="synonym">Fringilla canaria</name>
    <dbReference type="NCBI Taxonomy" id="9135"/>
    <lineage>
        <taxon>Eukaryota</taxon>
        <taxon>Metazoa</taxon>
        <taxon>Chordata</taxon>
        <taxon>Craniata</taxon>
        <taxon>Vertebrata</taxon>
        <taxon>Euteleostomi</taxon>
        <taxon>Archelosauria</taxon>
        <taxon>Archosauria</taxon>
        <taxon>Dinosauria</taxon>
        <taxon>Saurischia</taxon>
        <taxon>Theropoda</taxon>
        <taxon>Coelurosauria</taxon>
        <taxon>Aves</taxon>
        <taxon>Neognathae</taxon>
        <taxon>Neoaves</taxon>
        <taxon>Telluraves</taxon>
        <taxon>Australaves</taxon>
        <taxon>Passeriformes</taxon>
        <taxon>Passeroidea</taxon>
        <taxon>Fringillidae</taxon>
        <taxon>Carduelinae</taxon>
        <taxon>Serinus</taxon>
    </lineage>
</organism>
<dbReference type="SMART" id="SM00147">
    <property type="entry name" value="RasGEF"/>
    <property type="match status" value="1"/>
</dbReference>
<dbReference type="InterPro" id="IPR000159">
    <property type="entry name" value="RA_dom"/>
</dbReference>
<dbReference type="SUPFAM" id="SSF54236">
    <property type="entry name" value="Ubiquitin-like"/>
    <property type="match status" value="1"/>
</dbReference>
<dbReference type="PROSITE" id="PS50212">
    <property type="entry name" value="RASGEF_NTER"/>
    <property type="match status" value="1"/>
</dbReference>
<keyword evidence="8" id="KW-1185">Reference proteome</keyword>
<dbReference type="Gene3D" id="1.10.840.10">
    <property type="entry name" value="Ras guanine-nucleotide exchange factors catalytic domain"/>
    <property type="match status" value="1"/>
</dbReference>
<gene>
    <name evidence="7" type="primary">RAPGEF5</name>
</gene>
<sequence>VYQITLQTLSRRISNPYLETPSNKIYGESSSCAGRALRNIFTLQASDLIKDRVYLTGICRRSCVGSELVDWLLEQCPFVKCRSTAVGVWQLLLDMGIILSVDRQLYFQDSHAFYQFSADECTYLFCEFEKEEAWKNGFEIYGGVMSWDCGFKYLFALSPTLKAGVLCKLQGRDDIGRIELVQKLARENCQFLQADRKALEKAEQHFVVFSFKFCFQSKVTLKKASSTEDDSGDSLLSDRYVVVSGTPEKILEHLLSDLHLEAAQDKETETLLDDFLLTYTVFMTTDDLCQALLRQYPFTENDSDVSCRKRKVLHLVSQWTSLYKDWLHEDEHLKQFLKTIYRNVLDDVYEYPILEKDLKEFQKILGMHRRHTVDEYSPHRKNKTFFHQFSVKENWLQHRGTVNETEEIFCRVYITEHSYVSVKAQVSTSAQEIVKIVAEKIQYPEEELALVTVSFSGEKHELQPNDLAISKSLESSSRMFVYRKDLTDSLSPFSENEELQQRSVRILGINTWDLALELTNFDWSLFNAIHEQELIYFTFSRQGSAENTENLSLLLQRCNEVQLWVATEILLCSQLCKRVQLVKKFIKIAAHCKAQRNLNSFFAIVMGLNTASVSRLSQTWEKIPGKFKKLFTELESLTDPSLNHKAYRDAFKKMKSPKIPFMPLLLKDVTFIHEGNKTFLDNLVNFEKLHMIADTVRSLRHCRNNQFGNEVPSKEHHELKPYVHHLHVIDNQQALFELSHRIEPRA</sequence>
<name>A0A8C9NNI9_SERCA</name>
<dbReference type="InterPro" id="IPR036964">
    <property type="entry name" value="RASGEF_cat_dom_sf"/>
</dbReference>
<evidence type="ECO:0000259" key="6">
    <source>
        <dbReference type="PROSITE" id="PS50212"/>
    </source>
</evidence>
<dbReference type="FunFam" id="1.10.840.10:FF:000002">
    <property type="entry name" value="Rap guanine nucleotide exchange factor 4"/>
    <property type="match status" value="1"/>
</dbReference>
<dbReference type="GeneTree" id="ENSGT00940000155137"/>
<dbReference type="InterPro" id="IPR029071">
    <property type="entry name" value="Ubiquitin-like_domsf"/>
</dbReference>
<dbReference type="Pfam" id="PF00617">
    <property type="entry name" value="RasGEF"/>
    <property type="match status" value="1"/>
</dbReference>
<dbReference type="GO" id="GO:0016604">
    <property type="term" value="C:nuclear body"/>
    <property type="evidence" value="ECO:0007669"/>
    <property type="project" value="Ensembl"/>
</dbReference>
<dbReference type="GO" id="GO:0005085">
    <property type="term" value="F:guanyl-nucleotide exchange factor activity"/>
    <property type="evidence" value="ECO:0007669"/>
    <property type="project" value="UniProtKB-KW"/>
</dbReference>
<dbReference type="OMA" id="FDWTIFN"/>
<dbReference type="PROSITE" id="PS50186">
    <property type="entry name" value="DEP"/>
    <property type="match status" value="1"/>
</dbReference>
<reference evidence="7" key="1">
    <citation type="submission" date="2025-08" db="UniProtKB">
        <authorList>
            <consortium name="Ensembl"/>
        </authorList>
    </citation>
    <scope>IDENTIFICATION</scope>
</reference>
<dbReference type="SUPFAM" id="SSF48366">
    <property type="entry name" value="Ras GEF"/>
    <property type="match status" value="1"/>
</dbReference>
<feature type="domain" description="Ras-GEF" evidence="3">
    <location>
        <begin position="510"/>
        <end position="745"/>
    </location>
</feature>
<dbReference type="Ensembl" id="ENSSCAT00000022835.1">
    <property type="protein sequence ID" value="ENSSCAP00000020458.1"/>
    <property type="gene ID" value="ENSSCAG00000014692.1"/>
</dbReference>
<dbReference type="PANTHER" id="PTHR23113">
    <property type="entry name" value="GUANINE NUCLEOTIDE EXCHANGE FACTOR"/>
    <property type="match status" value="1"/>
</dbReference>
<evidence type="ECO:0000259" key="3">
    <source>
        <dbReference type="PROSITE" id="PS50009"/>
    </source>
</evidence>
<evidence type="ECO:0000259" key="5">
    <source>
        <dbReference type="PROSITE" id="PS50200"/>
    </source>
</evidence>
<evidence type="ECO:0000313" key="7">
    <source>
        <dbReference type="Ensembl" id="ENSSCAP00000020458.1"/>
    </source>
</evidence>
<dbReference type="Proteomes" id="UP000694409">
    <property type="component" value="Unassembled WGS sequence"/>
</dbReference>
<dbReference type="Gene3D" id="1.10.10.10">
    <property type="entry name" value="Winged helix-like DNA-binding domain superfamily/Winged helix DNA-binding domain"/>
    <property type="match status" value="1"/>
</dbReference>
<dbReference type="InterPro" id="IPR001895">
    <property type="entry name" value="RASGEF_cat_dom"/>
</dbReference>
<evidence type="ECO:0000256" key="2">
    <source>
        <dbReference type="PROSITE-ProRule" id="PRU00168"/>
    </source>
</evidence>
<dbReference type="SUPFAM" id="SSF46785">
    <property type="entry name" value="Winged helix' DNA-binding domain"/>
    <property type="match status" value="1"/>
</dbReference>
<dbReference type="InterPro" id="IPR019804">
    <property type="entry name" value="Ras_G-nucl-exch_fac_CS"/>
</dbReference>
<accession>A0A8C9NNI9</accession>
<dbReference type="SMART" id="SM00229">
    <property type="entry name" value="RasGEFN"/>
    <property type="match status" value="1"/>
</dbReference>
<feature type="domain" description="Ras-associating" evidence="5">
    <location>
        <begin position="406"/>
        <end position="487"/>
    </location>
</feature>
<dbReference type="CDD" id="cd00155">
    <property type="entry name" value="RasGEF"/>
    <property type="match status" value="1"/>
</dbReference>
<evidence type="ECO:0000256" key="1">
    <source>
        <dbReference type="ARBA" id="ARBA00022658"/>
    </source>
</evidence>
<dbReference type="Gene3D" id="1.20.870.10">
    <property type="entry name" value="Son of sevenless (SoS) protein Chain: S domain 1"/>
    <property type="match status" value="1"/>
</dbReference>